<dbReference type="OMA" id="WQFYETL"/>
<keyword evidence="5 8" id="KW-0103">Bromodomain</keyword>
<dbReference type="Pfam" id="PF00439">
    <property type="entry name" value="Bromodomain"/>
    <property type="match status" value="5"/>
</dbReference>
<dbReference type="SUPFAM" id="SSF47370">
    <property type="entry name" value="Bromodomain"/>
    <property type="match status" value="5"/>
</dbReference>
<feature type="region of interest" description="Disordered" evidence="10">
    <location>
        <begin position="348"/>
        <end position="466"/>
    </location>
</feature>
<dbReference type="EMBL" id="GL832964">
    <property type="protein sequence ID" value="EGD72640.1"/>
    <property type="molecule type" value="Genomic_DNA"/>
</dbReference>
<feature type="region of interest" description="Disordered" evidence="10">
    <location>
        <begin position="920"/>
        <end position="966"/>
    </location>
</feature>
<dbReference type="PRINTS" id="PR00503">
    <property type="entry name" value="BROMODOMAIN"/>
</dbReference>
<feature type="region of interest" description="Disordered" evidence="10">
    <location>
        <begin position="219"/>
        <end position="239"/>
    </location>
</feature>
<feature type="region of interest" description="Disordered" evidence="10">
    <location>
        <begin position="572"/>
        <end position="618"/>
    </location>
</feature>
<evidence type="ECO:0000256" key="2">
    <source>
        <dbReference type="ARBA" id="ARBA00022737"/>
    </source>
</evidence>
<keyword evidence="6" id="KW-0804">Transcription</keyword>
<feature type="domain" description="Bromo" evidence="11">
    <location>
        <begin position="656"/>
        <end position="730"/>
    </location>
</feature>
<dbReference type="InterPro" id="IPR043151">
    <property type="entry name" value="BAH_sf"/>
</dbReference>
<protein>
    <recommendedName>
        <fullName evidence="16">Polybromo-1</fullName>
    </recommendedName>
</protein>
<dbReference type="OrthoDB" id="10009055at2759"/>
<evidence type="ECO:0000256" key="4">
    <source>
        <dbReference type="ARBA" id="ARBA00023015"/>
    </source>
</evidence>
<dbReference type="Gene3D" id="2.30.30.490">
    <property type="match status" value="2"/>
</dbReference>
<dbReference type="GO" id="GO:0016586">
    <property type="term" value="C:RSC-type complex"/>
    <property type="evidence" value="ECO:0007669"/>
    <property type="project" value="InterPro"/>
</dbReference>
<dbReference type="InterPro" id="IPR001487">
    <property type="entry name" value="Bromodomain"/>
</dbReference>
<feature type="domain" description="HMG box" evidence="12">
    <location>
        <begin position="1446"/>
        <end position="1512"/>
    </location>
</feature>
<feature type="domain" description="Bromo" evidence="11">
    <location>
        <begin position="43"/>
        <end position="113"/>
    </location>
</feature>
<evidence type="ECO:0000259" key="11">
    <source>
        <dbReference type="PROSITE" id="PS50014"/>
    </source>
</evidence>
<dbReference type="RefSeq" id="XP_004994463.1">
    <property type="nucleotide sequence ID" value="XM_004994406.1"/>
</dbReference>
<dbReference type="InParanoid" id="F2U8D2"/>
<dbReference type="InterPro" id="IPR037382">
    <property type="entry name" value="Rsc/polybromo"/>
</dbReference>
<feature type="compositionally biased region" description="Low complexity" evidence="10">
    <location>
        <begin position="596"/>
        <end position="613"/>
    </location>
</feature>
<organism evidence="15">
    <name type="scientific">Salpingoeca rosetta (strain ATCC 50818 / BSB-021)</name>
    <dbReference type="NCBI Taxonomy" id="946362"/>
    <lineage>
        <taxon>Eukaryota</taxon>
        <taxon>Choanoflagellata</taxon>
        <taxon>Craspedida</taxon>
        <taxon>Salpingoecidae</taxon>
        <taxon>Salpingoeca</taxon>
    </lineage>
</organism>
<feature type="DNA-binding region" description="HMG box" evidence="9">
    <location>
        <begin position="1446"/>
        <end position="1512"/>
    </location>
</feature>
<dbReference type="InterPro" id="IPR036427">
    <property type="entry name" value="Bromodomain-like_sf"/>
</dbReference>
<feature type="compositionally biased region" description="Low complexity" evidence="10">
    <location>
        <begin position="182"/>
        <end position="204"/>
    </location>
</feature>
<feature type="compositionally biased region" description="Basic and acidic residues" evidence="10">
    <location>
        <begin position="348"/>
        <end position="358"/>
    </location>
</feature>
<gene>
    <name evidence="14" type="ORF">PTSG_04375</name>
</gene>
<dbReference type="SMART" id="SM00297">
    <property type="entry name" value="BROMO"/>
    <property type="match status" value="5"/>
</dbReference>
<feature type="region of interest" description="Disordered" evidence="10">
    <location>
        <begin position="1596"/>
        <end position="1624"/>
    </location>
</feature>
<dbReference type="InterPro" id="IPR001025">
    <property type="entry name" value="BAH_dom"/>
</dbReference>
<dbReference type="GO" id="GO:0003677">
    <property type="term" value="F:DNA binding"/>
    <property type="evidence" value="ECO:0007669"/>
    <property type="project" value="UniProtKB-UniRule"/>
</dbReference>
<dbReference type="PANTHER" id="PTHR16062">
    <property type="entry name" value="SWI/SNF-RELATED"/>
    <property type="match status" value="1"/>
</dbReference>
<keyword evidence="7 9" id="KW-0539">Nucleus</keyword>
<feature type="domain" description="BAH" evidence="13">
    <location>
        <begin position="1160"/>
        <end position="1276"/>
    </location>
</feature>
<comment type="subcellular location">
    <subcellularLocation>
        <location evidence="1">Nucleus</location>
    </subcellularLocation>
</comment>
<dbReference type="PROSITE" id="PS51038">
    <property type="entry name" value="BAH"/>
    <property type="match status" value="2"/>
</dbReference>
<dbReference type="Proteomes" id="UP000007799">
    <property type="component" value="Unassembled WGS sequence"/>
</dbReference>
<feature type="compositionally biased region" description="Acidic residues" evidence="10">
    <location>
        <begin position="1383"/>
        <end position="1404"/>
    </location>
</feature>
<dbReference type="GO" id="GO:0003682">
    <property type="term" value="F:chromatin binding"/>
    <property type="evidence" value="ECO:0007669"/>
    <property type="project" value="InterPro"/>
</dbReference>
<dbReference type="GO" id="GO:0006368">
    <property type="term" value="P:transcription elongation by RNA polymerase II"/>
    <property type="evidence" value="ECO:0007669"/>
    <property type="project" value="TreeGrafter"/>
</dbReference>
<evidence type="ECO:0008006" key="16">
    <source>
        <dbReference type="Google" id="ProtNLM"/>
    </source>
</evidence>
<feature type="compositionally biased region" description="Basic and acidic residues" evidence="10">
    <location>
        <begin position="368"/>
        <end position="413"/>
    </location>
</feature>
<feature type="region of interest" description="Disordered" evidence="10">
    <location>
        <begin position="135"/>
        <end position="204"/>
    </location>
</feature>
<feature type="compositionally biased region" description="Basic and acidic residues" evidence="10">
    <location>
        <begin position="933"/>
        <end position="943"/>
    </location>
</feature>
<feature type="domain" description="BAH" evidence="13">
    <location>
        <begin position="971"/>
        <end position="1089"/>
    </location>
</feature>
<feature type="domain" description="Bromo" evidence="11">
    <location>
        <begin position="490"/>
        <end position="559"/>
    </location>
</feature>
<keyword evidence="9" id="KW-0238">DNA-binding</keyword>
<dbReference type="InterPro" id="IPR009071">
    <property type="entry name" value="HMG_box_dom"/>
</dbReference>
<dbReference type="eggNOG" id="KOG1827">
    <property type="taxonomic scope" value="Eukaryota"/>
</dbReference>
<dbReference type="PROSITE" id="PS00633">
    <property type="entry name" value="BROMODOMAIN_1"/>
    <property type="match status" value="1"/>
</dbReference>
<reference evidence="14" key="1">
    <citation type="submission" date="2009-08" db="EMBL/GenBank/DDBJ databases">
        <title>Annotation of Salpingoeca rosetta.</title>
        <authorList>
            <consortium name="The Broad Institute Genome Sequencing Platform"/>
            <person name="Russ C."/>
            <person name="Cuomo C."/>
            <person name="Burger G."/>
            <person name="Gray M.W."/>
            <person name="Holland P.W.H."/>
            <person name="King N."/>
            <person name="Lang F.B.F."/>
            <person name="Roger A.J."/>
            <person name="Ruiz-Trillo I."/>
            <person name="Young S.K."/>
            <person name="Zeng Q."/>
            <person name="Gargeya S."/>
            <person name="Alvarado L."/>
            <person name="Berlin A."/>
            <person name="Chapman S.B."/>
            <person name="Chen Z."/>
            <person name="Freedman E."/>
            <person name="Gellesch M."/>
            <person name="Goldberg J."/>
            <person name="Griggs A."/>
            <person name="Gujja S."/>
            <person name="Heilman E."/>
            <person name="Heiman D."/>
            <person name="Howarth C."/>
            <person name="Mehta T."/>
            <person name="Neiman D."/>
            <person name="Pearson M."/>
            <person name="Roberts A."/>
            <person name="Saif S."/>
            <person name="Shea T."/>
            <person name="Shenoy N."/>
            <person name="Sisk P."/>
            <person name="Stolte C."/>
            <person name="Sykes S."/>
            <person name="White J."/>
            <person name="Yandava C."/>
            <person name="Haas B."/>
            <person name="Nusbaum C."/>
            <person name="Birren B."/>
        </authorList>
    </citation>
    <scope>NUCLEOTIDE SEQUENCE [LARGE SCALE GENOMIC DNA]</scope>
    <source>
        <strain evidence="14">ATCC 50818</strain>
    </source>
</reference>
<dbReference type="InterPro" id="IPR018359">
    <property type="entry name" value="Bromodomain_CS"/>
</dbReference>
<dbReference type="GeneID" id="16075046"/>
<evidence type="ECO:0000259" key="13">
    <source>
        <dbReference type="PROSITE" id="PS51038"/>
    </source>
</evidence>
<dbReference type="KEGG" id="sre:PTSG_04375"/>
<dbReference type="STRING" id="946362.F2U8D2"/>
<keyword evidence="15" id="KW-1185">Reference proteome</keyword>
<dbReference type="FunCoup" id="F2U8D2">
    <property type="interactions" value="1489"/>
</dbReference>
<evidence type="ECO:0000256" key="9">
    <source>
        <dbReference type="PROSITE-ProRule" id="PRU00267"/>
    </source>
</evidence>
<evidence type="ECO:0000313" key="14">
    <source>
        <dbReference type="EMBL" id="EGD72640.1"/>
    </source>
</evidence>
<feature type="region of interest" description="Disordered" evidence="10">
    <location>
        <begin position="1305"/>
        <end position="1465"/>
    </location>
</feature>
<evidence type="ECO:0000256" key="5">
    <source>
        <dbReference type="ARBA" id="ARBA00023117"/>
    </source>
</evidence>
<feature type="compositionally biased region" description="Low complexity" evidence="10">
    <location>
        <begin position="1525"/>
        <end position="1561"/>
    </location>
</feature>
<sequence length="1669" mass="184637">MPRTTPSRGKKPVHVDEEKLKHIPYTKARATALLDDICATKEDGRDIIDVFYKLPTKKELPVYYDVISKPVDMAMLQQRVKKGWYTSFSDVYAHLKLMVQNAFEFNDPASEVYADAVILQRAIAAAVSALIKEGGSPTTADKKHLPVPANPKPTPTRTSSRQRKPKRLGADEVSSPGKARAEAAAHSAAPTPSSAEPSSSSSSSSSAAATAAAALKSGSGSTRASKSSTSSASAAQPSSLASEFESVIKTVTLARKGNRRLADMFFELPTKKDLPEYYEVISKPMDINTIQERVRRGKVASLQQLHDLFDLMFENAKTFNEDDSQIHKDAVYLQGVVQRAIERLIAKTEPKVKREARTSESPPSKRAKAGEGDKSKAKTKTPGKDREKDRGKDKDKGTSKTPGKDRPKGKETGGKASLKIKLKTLSGKQADKDKHTPDLKLKLKMSKGRGSSSSSSSSATPAKSAKKLSTQDKCKLVYDTVHDATSDDDEKRQLSEIFLELPPKDTPMYYDTISKPICLLDIKSKLKAHKYKTLDQCIADFKLMFDNAKEYNEPGSDVYEDAEVLWKLVQKTAKSLQSPPPDTQTPQRRPSEKTKTPSTSTPAAASTSASKASHSLPRDADALRDVLGTGQRPAENKGHTVRKYLLARLLHHTNANSELLADPFVELPSRELYADYYNTIAEPACLADAYKMITAHRTSTQASDDVEFVNYVCRVFLNAQVYNQEGTEIVDDAKALHARFQRDANECYAPAIAVQCPGLKPLPLLSVIGLQMLTALRKAKARGRKALTDEFWSLPDPVEIEDYYRLIEKPIALCTIHTRLLGCKYDTLAGLVDDFKLLFRNARLFNEPGTQVLKDSLELEKLFVQHLHEVCTSHNVVSPALNFTYESMVAEFEQEQADVLSVMPVESLEESEVAEELGEAAIPTTTAGAAGKAAEEDNDKKNEEDEATATEAKAKEGSGGDSASVTVSAGKTVKANDYVLVYNQSKPSAPHVALVEKVWKDKDGNTFVNVTYFYRPEETFHVPTRTFFENEVLVAPDRYVHPLRHVLRKCLVLYVRDFAKNDVHGFSPKDVFLVESRYSPNAKSIKPIKLWNKPQHPEFLTPRKPIPLSSIPKVKSIFFDEYQAQQEARPRLDLDERNVQLESQPDPAQTFYKTFYLSERRLDIDDFVYVERRNDNIAVFRILSIWTDQHHEPTFEGERFRIPANTILTKPHAFYNHELLRSDATEEISAVRIIGKCCVFNKKDYQHHVSLPVSSSDTYLCHADYEEATAAITPQQGAPTYSLETLEEYAKPSQPIVLMKMPKQGGPRVVVKPPAAEAEDEGASAAAAAEEEAEARGVKRRAEREEEASAARASAERDAASPRVKGGSARAAGEADTSSTMGDDAEDEEEADEEGEEEGGEDESPQAKRAKRDSQVSGWRPLPPQSPLGKAKEARESSKPFTSQATKYVISGYGLFSREERRRVRSVDPTIRLRTSDITRAWNALSDADRDAFNHRAAVNLQRREAKRGTSTPQRPATPSHPLAQEHTAAHQAQQQQEQHEQQQQQKHQQQQQELQQRQAAMAASSVLQRVYGDAGRPSHEPPAAGVAYSKEYVSHLQSPQDEGTTAAAASGGAGNGSTPMRGYGMNGAVQEHDHIPPEARPDMNKVVELFSVMSQLFHEGKDPTTAWS</sequence>
<feature type="compositionally biased region" description="Low complexity" evidence="10">
    <location>
        <begin position="920"/>
        <end position="932"/>
    </location>
</feature>
<keyword evidence="2" id="KW-0677">Repeat</keyword>
<evidence type="ECO:0000256" key="8">
    <source>
        <dbReference type="PROSITE-ProRule" id="PRU00035"/>
    </source>
</evidence>
<evidence type="ECO:0000313" key="15">
    <source>
        <dbReference type="Proteomes" id="UP000007799"/>
    </source>
</evidence>
<feature type="domain" description="Bromo" evidence="11">
    <location>
        <begin position="257"/>
        <end position="327"/>
    </location>
</feature>
<accession>F2U8D2</accession>
<evidence type="ECO:0000256" key="10">
    <source>
        <dbReference type="SAM" id="MobiDB-lite"/>
    </source>
</evidence>
<dbReference type="CDD" id="cd04369">
    <property type="entry name" value="Bromodomain"/>
    <property type="match status" value="2"/>
</dbReference>
<feature type="domain" description="Bromo" evidence="11">
    <location>
        <begin position="783"/>
        <end position="853"/>
    </location>
</feature>
<evidence type="ECO:0000256" key="6">
    <source>
        <dbReference type="ARBA" id="ARBA00023163"/>
    </source>
</evidence>
<dbReference type="PROSITE" id="PS50014">
    <property type="entry name" value="BROMODOMAIN_2"/>
    <property type="match status" value="5"/>
</dbReference>
<dbReference type="Pfam" id="PF01426">
    <property type="entry name" value="BAH"/>
    <property type="match status" value="2"/>
</dbReference>
<evidence type="ECO:0000256" key="1">
    <source>
        <dbReference type="ARBA" id="ARBA00004123"/>
    </source>
</evidence>
<dbReference type="GO" id="GO:0006338">
    <property type="term" value="P:chromatin remodeling"/>
    <property type="evidence" value="ECO:0007669"/>
    <property type="project" value="InterPro"/>
</dbReference>
<name>F2U8D2_SALR5</name>
<dbReference type="Gene3D" id="1.20.920.10">
    <property type="entry name" value="Bromodomain-like"/>
    <property type="match status" value="5"/>
</dbReference>
<dbReference type="PANTHER" id="PTHR16062:SF19">
    <property type="entry name" value="PROTEIN POLYBROMO-1"/>
    <property type="match status" value="1"/>
</dbReference>
<dbReference type="PROSITE" id="PS50118">
    <property type="entry name" value="HMG_BOX_2"/>
    <property type="match status" value="1"/>
</dbReference>
<keyword evidence="4" id="KW-0805">Transcription regulation</keyword>
<feature type="compositionally biased region" description="Low complexity" evidence="10">
    <location>
        <begin position="448"/>
        <end position="463"/>
    </location>
</feature>
<keyword evidence="3" id="KW-0156">Chromatin regulator</keyword>
<feature type="compositionally biased region" description="Basic and acidic residues" evidence="10">
    <location>
        <begin position="1334"/>
        <end position="1360"/>
    </location>
</feature>
<evidence type="ECO:0000259" key="12">
    <source>
        <dbReference type="PROSITE" id="PS50118"/>
    </source>
</evidence>
<proteinExistence type="predicted"/>
<evidence type="ECO:0000256" key="3">
    <source>
        <dbReference type="ARBA" id="ARBA00022853"/>
    </source>
</evidence>
<evidence type="ECO:0000256" key="7">
    <source>
        <dbReference type="ARBA" id="ARBA00023242"/>
    </source>
</evidence>
<dbReference type="SMART" id="SM00439">
    <property type="entry name" value="BAH"/>
    <property type="match status" value="2"/>
</dbReference>
<feature type="region of interest" description="Disordered" evidence="10">
    <location>
        <begin position="1500"/>
        <end position="1561"/>
    </location>
</feature>
<feature type="compositionally biased region" description="Basic and acidic residues" evidence="10">
    <location>
        <begin position="429"/>
        <end position="441"/>
    </location>
</feature>